<keyword evidence="2" id="KW-0472">Membrane</keyword>
<keyword evidence="2" id="KW-1133">Transmembrane helix</keyword>
<gene>
    <name evidence="3" type="ORF">UW41_C0019G0018</name>
</gene>
<evidence type="ECO:0008006" key="5">
    <source>
        <dbReference type="Google" id="ProtNLM"/>
    </source>
</evidence>
<protein>
    <recommendedName>
        <fullName evidence="5">Transmembrane protein</fullName>
    </recommendedName>
</protein>
<organism evidence="3 4">
    <name type="scientific">Candidatus Collierbacteria bacterium GW2011_GWC2_44_18</name>
    <dbReference type="NCBI Taxonomy" id="1618392"/>
    <lineage>
        <taxon>Bacteria</taxon>
        <taxon>Candidatus Collieribacteriota</taxon>
    </lineage>
</organism>
<evidence type="ECO:0000256" key="2">
    <source>
        <dbReference type="SAM" id="Phobius"/>
    </source>
</evidence>
<dbReference type="AlphaFoldDB" id="A0A0G1HQ26"/>
<feature type="compositionally biased region" description="Gly residues" evidence="1">
    <location>
        <begin position="1"/>
        <end position="12"/>
    </location>
</feature>
<dbReference type="EMBL" id="LCIE01000019">
    <property type="protein sequence ID" value="KKT48768.1"/>
    <property type="molecule type" value="Genomic_DNA"/>
</dbReference>
<accession>A0A0G1HQ26</accession>
<evidence type="ECO:0000313" key="3">
    <source>
        <dbReference type="EMBL" id="KKT48768.1"/>
    </source>
</evidence>
<reference evidence="3 4" key="1">
    <citation type="journal article" date="2015" name="Nature">
        <title>rRNA introns, odd ribosomes, and small enigmatic genomes across a large radiation of phyla.</title>
        <authorList>
            <person name="Brown C.T."/>
            <person name="Hug L.A."/>
            <person name="Thomas B.C."/>
            <person name="Sharon I."/>
            <person name="Castelle C.J."/>
            <person name="Singh A."/>
            <person name="Wilkins M.J."/>
            <person name="Williams K.H."/>
            <person name="Banfield J.F."/>
        </authorList>
    </citation>
    <scope>NUCLEOTIDE SEQUENCE [LARGE SCALE GENOMIC DNA]</scope>
</reference>
<evidence type="ECO:0000313" key="4">
    <source>
        <dbReference type="Proteomes" id="UP000034172"/>
    </source>
</evidence>
<name>A0A0G1HQ26_9BACT</name>
<comment type="caution">
    <text evidence="3">The sequence shown here is derived from an EMBL/GenBank/DDBJ whole genome shotgun (WGS) entry which is preliminary data.</text>
</comment>
<feature type="compositionally biased region" description="Basic and acidic residues" evidence="1">
    <location>
        <begin position="13"/>
        <end position="23"/>
    </location>
</feature>
<keyword evidence="2" id="KW-0812">Transmembrane</keyword>
<feature type="transmembrane region" description="Helical" evidence="2">
    <location>
        <begin position="35"/>
        <end position="58"/>
    </location>
</feature>
<feature type="region of interest" description="Disordered" evidence="1">
    <location>
        <begin position="1"/>
        <end position="23"/>
    </location>
</feature>
<proteinExistence type="predicted"/>
<sequence>MGISGDFGGGGPPEERDHDYHEDIPSFPPDLSFLFLPHIIIPLILLGILVCSVLRLLVGI</sequence>
<evidence type="ECO:0000256" key="1">
    <source>
        <dbReference type="SAM" id="MobiDB-lite"/>
    </source>
</evidence>
<dbReference type="Proteomes" id="UP000034172">
    <property type="component" value="Unassembled WGS sequence"/>
</dbReference>